<feature type="compositionally biased region" description="Basic and acidic residues" evidence="6">
    <location>
        <begin position="233"/>
        <end position="293"/>
    </location>
</feature>
<dbReference type="PANTHER" id="PTHR11655:SF16">
    <property type="entry name" value="60S RIBOSOMAL PROTEIN L9"/>
    <property type="match status" value="1"/>
</dbReference>
<keyword evidence="3" id="KW-0687">Ribonucleoprotein</keyword>
<dbReference type="GO" id="GO:0019843">
    <property type="term" value="F:rRNA binding"/>
    <property type="evidence" value="ECO:0007669"/>
    <property type="project" value="InterPro"/>
</dbReference>
<feature type="compositionally biased region" description="Basic residues" evidence="6">
    <location>
        <begin position="294"/>
        <end position="319"/>
    </location>
</feature>
<dbReference type="InParanoid" id="L9LB68"/>
<feature type="region of interest" description="Disordered" evidence="6">
    <location>
        <begin position="211"/>
        <end position="330"/>
    </location>
</feature>
<dbReference type="GO" id="GO:0022625">
    <property type="term" value="C:cytosolic large ribosomal subunit"/>
    <property type="evidence" value="ECO:0007669"/>
    <property type="project" value="TreeGrafter"/>
</dbReference>
<evidence type="ECO:0000256" key="4">
    <source>
        <dbReference type="ARBA" id="ARBA00035246"/>
    </source>
</evidence>
<reference evidence="9" key="2">
    <citation type="journal article" date="2013" name="Nat. Commun.">
        <title>Genome of the Chinese tree shrew.</title>
        <authorList>
            <person name="Fan Y."/>
            <person name="Huang Z.Y."/>
            <person name="Cao C.C."/>
            <person name="Chen C.S."/>
            <person name="Chen Y.X."/>
            <person name="Fan D.D."/>
            <person name="He J."/>
            <person name="Hou H.L."/>
            <person name="Hu L."/>
            <person name="Hu X.T."/>
            <person name="Jiang X.T."/>
            <person name="Lai R."/>
            <person name="Lang Y.S."/>
            <person name="Liang B."/>
            <person name="Liao S.G."/>
            <person name="Mu D."/>
            <person name="Ma Y.Y."/>
            <person name="Niu Y.Y."/>
            <person name="Sun X.Q."/>
            <person name="Xia J.Q."/>
            <person name="Xiao J."/>
            <person name="Xiong Z.Q."/>
            <person name="Xu L."/>
            <person name="Yang L."/>
            <person name="Zhang Y."/>
            <person name="Zhao W."/>
            <person name="Zhao X.D."/>
            <person name="Zheng Y.T."/>
            <person name="Zhou J.M."/>
            <person name="Zhu Y.B."/>
            <person name="Zhang G.J."/>
            <person name="Wang J."/>
            <person name="Yao Y.G."/>
        </authorList>
    </citation>
    <scope>NUCLEOTIDE SEQUENCE [LARGE SCALE GENOMIC DNA]</scope>
</reference>
<keyword evidence="2 8" id="KW-0689">Ribosomal protein</keyword>
<dbReference type="InterPro" id="IPR036789">
    <property type="entry name" value="Ribosomal_uL6-like_a/b-dom_sf"/>
</dbReference>
<dbReference type="Pfam" id="PF00347">
    <property type="entry name" value="Ribosomal_L6"/>
    <property type="match status" value="1"/>
</dbReference>
<comment type="similarity">
    <text evidence="1">Belongs to the universal ribosomal protein uL6 family.</text>
</comment>
<proteinExistence type="inferred from homology"/>
<evidence type="ECO:0000256" key="6">
    <source>
        <dbReference type="SAM" id="MobiDB-lite"/>
    </source>
</evidence>
<evidence type="ECO:0000259" key="7">
    <source>
        <dbReference type="Pfam" id="PF00347"/>
    </source>
</evidence>
<evidence type="ECO:0000256" key="5">
    <source>
        <dbReference type="ARBA" id="ARBA00035349"/>
    </source>
</evidence>
<dbReference type="Gene3D" id="3.90.930.12">
    <property type="entry name" value="Ribosomal protein L6, alpha-beta domain"/>
    <property type="match status" value="1"/>
</dbReference>
<dbReference type="GO" id="GO:0002181">
    <property type="term" value="P:cytoplasmic translation"/>
    <property type="evidence" value="ECO:0007669"/>
    <property type="project" value="TreeGrafter"/>
</dbReference>
<dbReference type="SUPFAM" id="SSF56053">
    <property type="entry name" value="Ribosomal protein L6"/>
    <property type="match status" value="1"/>
</dbReference>
<dbReference type="GO" id="GO:0003735">
    <property type="term" value="F:structural constituent of ribosome"/>
    <property type="evidence" value="ECO:0007669"/>
    <property type="project" value="InterPro"/>
</dbReference>
<name>L9LB68_TUPCH</name>
<dbReference type="AlphaFoldDB" id="L9LB68"/>
<dbReference type="FunFam" id="3.90.930.12:FF:000005">
    <property type="entry name" value="60S ribosomal protein L9"/>
    <property type="match status" value="1"/>
</dbReference>
<dbReference type="Proteomes" id="UP000011518">
    <property type="component" value="Unassembled WGS sequence"/>
</dbReference>
<reference evidence="9" key="1">
    <citation type="submission" date="2012-07" db="EMBL/GenBank/DDBJ databases">
        <title>Genome of the Chinese tree shrew, a rising model animal genetically related to primates.</title>
        <authorList>
            <person name="Zhang G."/>
            <person name="Fan Y."/>
            <person name="Yao Y."/>
            <person name="Huang Z."/>
        </authorList>
    </citation>
    <scope>NUCLEOTIDE SEQUENCE [LARGE SCALE GENOMIC DNA]</scope>
</reference>
<evidence type="ECO:0000313" key="9">
    <source>
        <dbReference type="Proteomes" id="UP000011518"/>
    </source>
</evidence>
<protein>
    <recommendedName>
        <fullName evidence="4">Large ribosomal subunit protein uL6</fullName>
    </recommendedName>
    <alternativeName>
        <fullName evidence="5">60S ribosomal protein L9</fullName>
    </alternativeName>
</protein>
<evidence type="ECO:0000313" key="8">
    <source>
        <dbReference type="EMBL" id="ELW72138.1"/>
    </source>
</evidence>
<feature type="compositionally biased region" description="Basic and acidic residues" evidence="6">
    <location>
        <begin position="320"/>
        <end position="330"/>
    </location>
</feature>
<gene>
    <name evidence="8" type="ORF">TREES_T100015564</name>
</gene>
<dbReference type="STRING" id="246437.L9LB68"/>
<feature type="compositionally biased region" description="Basic residues" evidence="6">
    <location>
        <begin position="220"/>
        <end position="232"/>
    </location>
</feature>
<dbReference type="PANTHER" id="PTHR11655">
    <property type="entry name" value="60S/50S RIBOSOMAL PROTEIN L6/L9"/>
    <property type="match status" value="1"/>
</dbReference>
<dbReference type="InterPro" id="IPR020040">
    <property type="entry name" value="Ribosomal_uL6_a/b-dom"/>
</dbReference>
<dbReference type="EMBL" id="KB320444">
    <property type="protein sequence ID" value="ELW72138.1"/>
    <property type="molecule type" value="Genomic_DNA"/>
</dbReference>
<evidence type="ECO:0000256" key="3">
    <source>
        <dbReference type="ARBA" id="ARBA00023274"/>
    </source>
</evidence>
<dbReference type="InterPro" id="IPR000702">
    <property type="entry name" value="Ribosomal_uL6-like"/>
</dbReference>
<feature type="domain" description="Large ribosomal subunit protein uL6 alpha-beta" evidence="7">
    <location>
        <begin position="115"/>
        <end position="187"/>
    </location>
</feature>
<organism evidence="8 9">
    <name type="scientific">Tupaia chinensis</name>
    <name type="common">Chinese tree shrew</name>
    <name type="synonym">Tupaia belangeri chinensis</name>
    <dbReference type="NCBI Taxonomy" id="246437"/>
    <lineage>
        <taxon>Eukaryota</taxon>
        <taxon>Metazoa</taxon>
        <taxon>Chordata</taxon>
        <taxon>Craniata</taxon>
        <taxon>Vertebrata</taxon>
        <taxon>Euteleostomi</taxon>
        <taxon>Mammalia</taxon>
        <taxon>Eutheria</taxon>
        <taxon>Euarchontoglires</taxon>
        <taxon>Scandentia</taxon>
        <taxon>Tupaiidae</taxon>
        <taxon>Tupaia</taxon>
    </lineage>
</organism>
<keyword evidence="9" id="KW-1185">Reference proteome</keyword>
<evidence type="ECO:0000256" key="1">
    <source>
        <dbReference type="ARBA" id="ARBA00009356"/>
    </source>
</evidence>
<sequence>MPFLSSVMQSSQYSPAPTLKLAKTNRSWICRQRPFLEQDKVLLPLQTAAVSSVAWLHTEHLAVSRCSIKADSVIITLITAAEAGLQPKVRSIVVRRSSCLGRSKTILSNQIVDLPENVNVTLKGHTVTVKGPRGTLWTDFNHINVDLSLLGKKKKMLQIDKWWGNRKELATAYTVCSHGQNMVKGVTLGFHYKNQLSHDLCVFSMDKITGGRHGAEVKRKEKKRKEKKRKEKRREEKRREEKRREEKRREEKRREEKRREEKRREEKRREEKRREEKRREEKRREEKRREEKRKEKRKEKKRKEKKRKEKKRKEKKRNTEKKEEEERRGI</sequence>
<accession>L9LB68</accession>
<evidence type="ECO:0000256" key="2">
    <source>
        <dbReference type="ARBA" id="ARBA00022980"/>
    </source>
</evidence>